<keyword evidence="3" id="KW-1185">Reference proteome</keyword>
<dbReference type="InterPro" id="IPR047655">
    <property type="entry name" value="Transpos_IS630-like"/>
</dbReference>
<sequence length="237" mass="27572">MDQDKIKPWQYHSWQKSTDPCFVEKAGPVLDLYETAQELSQQGHAVVCVDEKTSIQARKPLSETRPAIPEHSVKVSDRYERKGALQLFCALMVATGTTIARCFDNRCFVDFQVFLSNLFNDRVCKGLKSIHLILDNGTTHAPKQLDKWINSLHLSFMVKIHWLPTHASWLDQVEIIFSKLQRDVLTPCYFQDKEDLELQLMDYFEYLNQNPKPIQWSYTKAKMLEKFDSQNQQKLAA</sequence>
<organism evidence="2 3">
    <name type="scientific">Desulfobacula toluolica (strain DSM 7467 / Tol2)</name>
    <dbReference type="NCBI Taxonomy" id="651182"/>
    <lineage>
        <taxon>Bacteria</taxon>
        <taxon>Pseudomonadati</taxon>
        <taxon>Thermodesulfobacteriota</taxon>
        <taxon>Desulfobacteria</taxon>
        <taxon>Desulfobacterales</taxon>
        <taxon>Desulfobacteraceae</taxon>
        <taxon>Desulfobacula</taxon>
    </lineage>
</organism>
<feature type="domain" description="Tc1-like transposase DDE" evidence="1">
    <location>
        <begin position="46"/>
        <end position="196"/>
    </location>
</feature>
<protein>
    <submittedName>
        <fullName evidence="2">Putative IS630 family transposase associated with TOL2_00730</fullName>
    </submittedName>
</protein>
<evidence type="ECO:0000313" key="2">
    <source>
        <dbReference type="EMBL" id="CCK78244.1"/>
    </source>
</evidence>
<dbReference type="HOGENOM" id="CLU_041125_2_1_7"/>
<reference evidence="2 3" key="1">
    <citation type="journal article" date="2013" name="Environ. Microbiol.">
        <title>Complete genome, catabolic sub-proteomes and key-metabolites of Desulfobacula toluolica Tol2, a marine, aromatic compound-degrading, sulfate-reducing bacterium.</title>
        <authorList>
            <person name="Wohlbrand L."/>
            <person name="Jacob J.H."/>
            <person name="Kube M."/>
            <person name="Mussmann M."/>
            <person name="Jarling R."/>
            <person name="Beck A."/>
            <person name="Amann R."/>
            <person name="Wilkes H."/>
            <person name="Reinhardt R."/>
            <person name="Rabus R."/>
        </authorList>
    </citation>
    <scope>NUCLEOTIDE SEQUENCE [LARGE SCALE GENOMIC DNA]</scope>
    <source>
        <strain evidence="3">DSM 7467 / Tol2</strain>
    </source>
</reference>
<evidence type="ECO:0000313" key="3">
    <source>
        <dbReference type="Proteomes" id="UP000007347"/>
    </source>
</evidence>
<dbReference type="EMBL" id="FO203503">
    <property type="protein sequence ID" value="CCK78244.1"/>
    <property type="molecule type" value="Genomic_DNA"/>
</dbReference>
<dbReference type="STRING" id="651182.TOL2_C00740"/>
<dbReference type="NCBIfam" id="NF033545">
    <property type="entry name" value="transpos_IS630"/>
    <property type="match status" value="1"/>
</dbReference>
<dbReference type="Proteomes" id="UP000007347">
    <property type="component" value="Chromosome"/>
</dbReference>
<dbReference type="AlphaFoldDB" id="K0N256"/>
<evidence type="ECO:0000259" key="1">
    <source>
        <dbReference type="Pfam" id="PF13358"/>
    </source>
</evidence>
<name>K0N256_DESTT</name>
<accession>K0N256</accession>
<dbReference type="InterPro" id="IPR038717">
    <property type="entry name" value="Tc1-like_DDE_dom"/>
</dbReference>
<dbReference type="Pfam" id="PF13358">
    <property type="entry name" value="DDE_3"/>
    <property type="match status" value="1"/>
</dbReference>
<proteinExistence type="predicted"/>
<gene>
    <name evidence="2" type="ordered locus">TOL2_C00740</name>
</gene>
<dbReference type="KEGG" id="dto:TOL2_C00740"/>